<evidence type="ECO:0000313" key="5">
    <source>
        <dbReference type="EMBL" id="GCE09420.1"/>
    </source>
</evidence>
<dbReference type="EMBL" id="BIFQ01000002">
    <property type="protein sequence ID" value="GCE09420.1"/>
    <property type="molecule type" value="Genomic_DNA"/>
</dbReference>
<dbReference type="PROSITE" id="PS00455">
    <property type="entry name" value="AMP_BINDING"/>
    <property type="match status" value="1"/>
</dbReference>
<dbReference type="SUPFAM" id="SSF56801">
    <property type="entry name" value="Acetyl-CoA synthetase-like"/>
    <property type="match status" value="1"/>
</dbReference>
<dbReference type="AlphaFoldDB" id="A0A401ZRL2"/>
<gene>
    <name evidence="5" type="primary">fadD</name>
    <name evidence="5" type="ORF">KDAU_67490</name>
</gene>
<organism evidence="5 6">
    <name type="scientific">Dictyobacter aurantiacus</name>
    <dbReference type="NCBI Taxonomy" id="1936993"/>
    <lineage>
        <taxon>Bacteria</taxon>
        <taxon>Bacillati</taxon>
        <taxon>Chloroflexota</taxon>
        <taxon>Ktedonobacteria</taxon>
        <taxon>Ktedonobacterales</taxon>
        <taxon>Dictyobacteraceae</taxon>
        <taxon>Dictyobacter</taxon>
    </lineage>
</organism>
<comment type="similarity">
    <text evidence="1">Belongs to the ATP-dependent AMP-binding enzyme family.</text>
</comment>
<evidence type="ECO:0000256" key="1">
    <source>
        <dbReference type="ARBA" id="ARBA00006432"/>
    </source>
</evidence>
<comment type="caution">
    <text evidence="5">The sequence shown here is derived from an EMBL/GenBank/DDBJ whole genome shotgun (WGS) entry which is preliminary data.</text>
</comment>
<dbReference type="Gene3D" id="3.30.300.30">
    <property type="match status" value="1"/>
</dbReference>
<dbReference type="GO" id="GO:0016877">
    <property type="term" value="F:ligase activity, forming carbon-sulfur bonds"/>
    <property type="evidence" value="ECO:0007669"/>
    <property type="project" value="UniProtKB-ARBA"/>
</dbReference>
<sequence>MLNLAVLLDDSAREVPERIAIIYEKTRLSYAALQAAANQVANGLVQAGIRPGDTVALSCQNLPSFVIAYYGILKAGGVVLPLNVLLKPREIAYHLADGEAKAYFCQEGSSDLPIGQMGFTAFQEVESCTHFFLMTNDPAAPSPIAGATTFGELMHGQPETFETVETHPDDTAVILYTSGTTGKPKGAELTHINMLLNARLSDTMYPRADHDVHLIALPLFHSFGQTVQMNAGIYNRATLVLVSRFSPEGVLRLMDDENVTIFAGVPTMYWAMLNYAGAGTYDLQKIARNLRVSISGGAAMPVEVMRAFNEKFRVTILEGYGLSETSPIATFNRLDRTIKPGSIGLPVWGVEVRLVDQHDRDVNVGEPGEVVIRGHNIMKGYYKRAEATAAVMRNGWFHTGDIGRRDEDGYFYIVDRVKDMIIRGGFNVYPREIEEVLMTHPAVSIATVIGVPHERHGEEIKAFIILKPDTTISEAELIAWSKQTMADYKYPRLIEFRTTLPMTATGKILKSELRQAQQT</sequence>
<dbReference type="Pfam" id="PF00501">
    <property type="entry name" value="AMP-binding"/>
    <property type="match status" value="1"/>
</dbReference>
<dbReference type="Pfam" id="PF13193">
    <property type="entry name" value="AMP-binding_C"/>
    <property type="match status" value="1"/>
</dbReference>
<evidence type="ECO:0000313" key="6">
    <source>
        <dbReference type="Proteomes" id="UP000287224"/>
    </source>
</evidence>
<evidence type="ECO:0000259" key="4">
    <source>
        <dbReference type="Pfam" id="PF13193"/>
    </source>
</evidence>
<dbReference type="InterPro" id="IPR025110">
    <property type="entry name" value="AMP-bd_C"/>
</dbReference>
<dbReference type="Proteomes" id="UP000287224">
    <property type="component" value="Unassembled WGS sequence"/>
</dbReference>
<dbReference type="CDD" id="cd05936">
    <property type="entry name" value="FC-FACS_FadD_like"/>
    <property type="match status" value="1"/>
</dbReference>
<dbReference type="Gene3D" id="3.40.50.12780">
    <property type="entry name" value="N-terminal domain of ligase-like"/>
    <property type="match status" value="1"/>
</dbReference>
<protein>
    <submittedName>
        <fullName evidence="5">Long-chain-fatty-acid--CoA ligase</fullName>
    </submittedName>
</protein>
<proteinExistence type="inferred from homology"/>
<dbReference type="InterPro" id="IPR045851">
    <property type="entry name" value="AMP-bd_C_sf"/>
</dbReference>
<name>A0A401ZRL2_9CHLR</name>
<evidence type="ECO:0000259" key="3">
    <source>
        <dbReference type="Pfam" id="PF00501"/>
    </source>
</evidence>
<dbReference type="OrthoDB" id="9781737at2"/>
<dbReference type="NCBIfam" id="NF004837">
    <property type="entry name" value="PRK06187.1"/>
    <property type="match status" value="1"/>
</dbReference>
<dbReference type="RefSeq" id="WP_126601851.1">
    <property type="nucleotide sequence ID" value="NZ_BIFQ01000002.1"/>
</dbReference>
<feature type="domain" description="AMP-binding enzyme C-terminal" evidence="4">
    <location>
        <begin position="432"/>
        <end position="507"/>
    </location>
</feature>
<dbReference type="InterPro" id="IPR050237">
    <property type="entry name" value="ATP-dep_AMP-bd_enzyme"/>
</dbReference>
<keyword evidence="6" id="KW-1185">Reference proteome</keyword>
<dbReference type="InterPro" id="IPR020845">
    <property type="entry name" value="AMP-binding_CS"/>
</dbReference>
<dbReference type="InterPro" id="IPR042099">
    <property type="entry name" value="ANL_N_sf"/>
</dbReference>
<dbReference type="PANTHER" id="PTHR43767:SF12">
    <property type="entry name" value="AMP-DEPENDENT SYNTHETASE AND LIGASE"/>
    <property type="match status" value="1"/>
</dbReference>
<dbReference type="InterPro" id="IPR000873">
    <property type="entry name" value="AMP-dep_synth/lig_dom"/>
</dbReference>
<accession>A0A401ZRL2</accession>
<keyword evidence="2 5" id="KW-0436">Ligase</keyword>
<evidence type="ECO:0000256" key="2">
    <source>
        <dbReference type="ARBA" id="ARBA00022598"/>
    </source>
</evidence>
<dbReference type="FunFam" id="3.30.300.30:FF:000008">
    <property type="entry name" value="2,3-dihydroxybenzoate-AMP ligase"/>
    <property type="match status" value="1"/>
</dbReference>
<feature type="domain" description="AMP-dependent synthetase/ligase" evidence="3">
    <location>
        <begin position="9"/>
        <end position="382"/>
    </location>
</feature>
<reference evidence="6" key="1">
    <citation type="submission" date="2018-12" db="EMBL/GenBank/DDBJ databases">
        <title>Tengunoibacter tsumagoiensis gen. nov., sp. nov., Dictyobacter kobayashii sp. nov., D. alpinus sp. nov., and D. joshuensis sp. nov. and description of Dictyobacteraceae fam. nov. within the order Ktedonobacterales isolated from Tengu-no-mugimeshi.</title>
        <authorList>
            <person name="Wang C.M."/>
            <person name="Zheng Y."/>
            <person name="Sakai Y."/>
            <person name="Toyoda A."/>
            <person name="Minakuchi Y."/>
            <person name="Abe K."/>
            <person name="Yokota A."/>
            <person name="Yabe S."/>
        </authorList>
    </citation>
    <scope>NUCLEOTIDE SEQUENCE [LARGE SCALE GENOMIC DNA]</scope>
    <source>
        <strain evidence="6">S-27</strain>
    </source>
</reference>
<dbReference type="PANTHER" id="PTHR43767">
    <property type="entry name" value="LONG-CHAIN-FATTY-ACID--COA LIGASE"/>
    <property type="match status" value="1"/>
</dbReference>